<dbReference type="AlphaFoldDB" id="A0AA38M5N7"/>
<gene>
    <name evidence="11" type="ORF">Zmor_022154</name>
</gene>
<proteinExistence type="inferred from homology"/>
<keyword evidence="12" id="KW-1185">Reference proteome</keyword>
<keyword evidence="3 10" id="KW-0716">Sensory transduction</keyword>
<comment type="caution">
    <text evidence="11">The sequence shown here is derived from an EMBL/GenBank/DDBJ whole genome shotgun (WGS) entry which is preliminary data.</text>
</comment>
<protein>
    <recommendedName>
        <fullName evidence="10">Odorant receptor</fullName>
    </recommendedName>
</protein>
<sequence>MLWRMNDILQEDVLFALTALPEFFLLSKFKFVGMFCVSFMSATFVPCGYVLLTNLEKEFWKNYSLLALGAVLGFSCYVVIFWKKNEYLNLVSREFPKFWSPHCAGKQNYRIIRNSAKLANIFVVVTLVSSFSTSTAGLPWIGDEYDIMLPVKVYTDYFGKWKNPISTIYYLSVYHGGFTMMATAFVLIHFCLHLKIQFFLLKKRLQKLYFKGSEENEDLLRNNDYQIRVTEELKSCIQYHQYLLRVITELNDIIYLPIFMVTTSSILFSVSLVFYLKDFDNSFIRGIMLAVTGGLVTSGFCISGQLLQDASLELHTAALFLPWHLWNMKNRKLYLMLLIKSQTPAMISSSGIIVINHTLFIALYRTVTSVLSFFMNV</sequence>
<name>A0AA38M5N7_9CUCU</name>
<dbReference type="InterPro" id="IPR004117">
    <property type="entry name" value="7tm6_olfct_rcpt"/>
</dbReference>
<evidence type="ECO:0000256" key="7">
    <source>
        <dbReference type="ARBA" id="ARBA00023136"/>
    </source>
</evidence>
<reference evidence="11" key="1">
    <citation type="journal article" date="2023" name="G3 (Bethesda)">
        <title>Whole genome assemblies of Zophobas morio and Tenebrio molitor.</title>
        <authorList>
            <person name="Kaur S."/>
            <person name="Stinson S.A."/>
            <person name="diCenzo G.C."/>
        </authorList>
    </citation>
    <scope>NUCLEOTIDE SEQUENCE</scope>
    <source>
        <strain evidence="11">QUZm001</strain>
    </source>
</reference>
<dbReference type="GO" id="GO:0007165">
    <property type="term" value="P:signal transduction"/>
    <property type="evidence" value="ECO:0007669"/>
    <property type="project" value="UniProtKB-KW"/>
</dbReference>
<dbReference type="Proteomes" id="UP001168821">
    <property type="component" value="Unassembled WGS sequence"/>
</dbReference>
<keyword evidence="6 10" id="KW-1133">Transmembrane helix</keyword>
<dbReference type="GO" id="GO:0005886">
    <property type="term" value="C:plasma membrane"/>
    <property type="evidence" value="ECO:0007669"/>
    <property type="project" value="UniProtKB-SubCell"/>
</dbReference>
<dbReference type="Pfam" id="PF02949">
    <property type="entry name" value="7tm_6"/>
    <property type="match status" value="1"/>
</dbReference>
<evidence type="ECO:0000256" key="5">
    <source>
        <dbReference type="ARBA" id="ARBA00022725"/>
    </source>
</evidence>
<evidence type="ECO:0000256" key="9">
    <source>
        <dbReference type="ARBA" id="ARBA00023224"/>
    </source>
</evidence>
<evidence type="ECO:0000256" key="6">
    <source>
        <dbReference type="ARBA" id="ARBA00022989"/>
    </source>
</evidence>
<evidence type="ECO:0000256" key="4">
    <source>
        <dbReference type="ARBA" id="ARBA00022692"/>
    </source>
</evidence>
<keyword evidence="5 10" id="KW-0552">Olfaction</keyword>
<feature type="transmembrane region" description="Helical" evidence="10">
    <location>
        <begin position="63"/>
        <end position="82"/>
    </location>
</feature>
<comment type="similarity">
    <text evidence="10">Belongs to the insect chemoreceptor superfamily. Heteromeric odorant receptor channel (TC 1.A.69) family.</text>
</comment>
<dbReference type="GO" id="GO:0005549">
    <property type="term" value="F:odorant binding"/>
    <property type="evidence" value="ECO:0007669"/>
    <property type="project" value="InterPro"/>
</dbReference>
<dbReference type="GO" id="GO:0004984">
    <property type="term" value="F:olfactory receptor activity"/>
    <property type="evidence" value="ECO:0007669"/>
    <property type="project" value="InterPro"/>
</dbReference>
<evidence type="ECO:0000256" key="2">
    <source>
        <dbReference type="ARBA" id="ARBA00022475"/>
    </source>
</evidence>
<accession>A0AA38M5N7</accession>
<evidence type="ECO:0000256" key="1">
    <source>
        <dbReference type="ARBA" id="ARBA00004651"/>
    </source>
</evidence>
<feature type="transmembrane region" description="Helical" evidence="10">
    <location>
        <begin position="31"/>
        <end position="51"/>
    </location>
</feature>
<evidence type="ECO:0000256" key="3">
    <source>
        <dbReference type="ARBA" id="ARBA00022606"/>
    </source>
</evidence>
<keyword evidence="9 10" id="KW-0807">Transducer</keyword>
<keyword evidence="4 10" id="KW-0812">Transmembrane</keyword>
<dbReference type="EMBL" id="JALNTZ010000007">
    <property type="protein sequence ID" value="KAJ3644421.1"/>
    <property type="molecule type" value="Genomic_DNA"/>
</dbReference>
<organism evidence="11 12">
    <name type="scientific">Zophobas morio</name>
    <dbReference type="NCBI Taxonomy" id="2755281"/>
    <lineage>
        <taxon>Eukaryota</taxon>
        <taxon>Metazoa</taxon>
        <taxon>Ecdysozoa</taxon>
        <taxon>Arthropoda</taxon>
        <taxon>Hexapoda</taxon>
        <taxon>Insecta</taxon>
        <taxon>Pterygota</taxon>
        <taxon>Neoptera</taxon>
        <taxon>Endopterygota</taxon>
        <taxon>Coleoptera</taxon>
        <taxon>Polyphaga</taxon>
        <taxon>Cucujiformia</taxon>
        <taxon>Tenebrionidae</taxon>
        <taxon>Zophobas</taxon>
    </lineage>
</organism>
<evidence type="ECO:0000256" key="10">
    <source>
        <dbReference type="RuleBase" id="RU351113"/>
    </source>
</evidence>
<feature type="transmembrane region" description="Helical" evidence="10">
    <location>
        <begin position="346"/>
        <end position="367"/>
    </location>
</feature>
<dbReference type="PANTHER" id="PTHR21137">
    <property type="entry name" value="ODORANT RECEPTOR"/>
    <property type="match status" value="1"/>
</dbReference>
<feature type="transmembrane region" description="Helical" evidence="10">
    <location>
        <begin position="282"/>
        <end position="303"/>
    </location>
</feature>
<comment type="subcellular location">
    <subcellularLocation>
        <location evidence="1 10">Cell membrane</location>
        <topology evidence="1 10">Multi-pass membrane protein</topology>
    </subcellularLocation>
</comment>
<feature type="transmembrane region" description="Helical" evidence="10">
    <location>
        <begin position="118"/>
        <end position="141"/>
    </location>
</feature>
<feature type="transmembrane region" description="Helical" evidence="10">
    <location>
        <begin position="253"/>
        <end position="276"/>
    </location>
</feature>
<evidence type="ECO:0000256" key="8">
    <source>
        <dbReference type="ARBA" id="ARBA00023170"/>
    </source>
</evidence>
<evidence type="ECO:0000313" key="12">
    <source>
        <dbReference type="Proteomes" id="UP001168821"/>
    </source>
</evidence>
<evidence type="ECO:0000313" key="11">
    <source>
        <dbReference type="EMBL" id="KAJ3644421.1"/>
    </source>
</evidence>
<keyword evidence="2" id="KW-1003">Cell membrane</keyword>
<keyword evidence="7 10" id="KW-0472">Membrane</keyword>
<keyword evidence="8 10" id="KW-0675">Receptor</keyword>
<feature type="transmembrane region" description="Helical" evidence="10">
    <location>
        <begin position="168"/>
        <end position="194"/>
    </location>
</feature>
<dbReference type="PANTHER" id="PTHR21137:SF35">
    <property type="entry name" value="ODORANT RECEPTOR 19A-RELATED"/>
    <property type="match status" value="1"/>
</dbReference>